<evidence type="ECO:0000313" key="4">
    <source>
        <dbReference type="EMBL" id="TXD77298.1"/>
    </source>
</evidence>
<dbReference type="Gene3D" id="3.60.15.10">
    <property type="entry name" value="Ribonuclease Z/Hydroxyacylglutathione hydrolase-like"/>
    <property type="match status" value="1"/>
</dbReference>
<evidence type="ECO:0000259" key="2">
    <source>
        <dbReference type="Pfam" id="PF12706"/>
    </source>
</evidence>
<dbReference type="AlphaFoldDB" id="A0A2W7R6W5"/>
<dbReference type="InterPro" id="IPR001279">
    <property type="entry name" value="Metallo-B-lactamas"/>
</dbReference>
<dbReference type="Pfam" id="PF12706">
    <property type="entry name" value="Lactamase_B_2"/>
    <property type="match status" value="1"/>
</dbReference>
<reference evidence="4 6" key="2">
    <citation type="submission" date="2019-08" db="EMBL/GenBank/DDBJ databases">
        <title>Genome of Algoriphagus ratkowskyi IC026.</title>
        <authorList>
            <person name="Bowman J.P."/>
        </authorList>
    </citation>
    <scope>NUCLEOTIDE SEQUENCE [LARGE SCALE GENOMIC DNA]</scope>
    <source>
        <strain evidence="4 6">IC026</strain>
    </source>
</reference>
<dbReference type="PANTHER" id="PTHR42663">
    <property type="entry name" value="HYDROLASE C777.06C-RELATED-RELATED"/>
    <property type="match status" value="1"/>
</dbReference>
<feature type="chain" id="PRO_5016066130" evidence="1">
    <location>
        <begin position="23"/>
        <end position="324"/>
    </location>
</feature>
<feature type="signal peptide" evidence="1">
    <location>
        <begin position="1"/>
        <end position="22"/>
    </location>
</feature>
<evidence type="ECO:0000313" key="6">
    <source>
        <dbReference type="Proteomes" id="UP000321927"/>
    </source>
</evidence>
<proteinExistence type="predicted"/>
<evidence type="ECO:0000256" key="1">
    <source>
        <dbReference type="SAM" id="SignalP"/>
    </source>
</evidence>
<dbReference type="OrthoDB" id="9800940at2"/>
<dbReference type="EMBL" id="VORV01000008">
    <property type="protein sequence ID" value="TXD77298.1"/>
    <property type="molecule type" value="Genomic_DNA"/>
</dbReference>
<keyword evidence="1" id="KW-0732">Signal</keyword>
<dbReference type="InterPro" id="IPR036866">
    <property type="entry name" value="RibonucZ/Hydroxyglut_hydro"/>
</dbReference>
<evidence type="ECO:0000313" key="3">
    <source>
        <dbReference type="EMBL" id="PZX55881.1"/>
    </source>
</evidence>
<reference evidence="3 5" key="1">
    <citation type="submission" date="2018-06" db="EMBL/GenBank/DDBJ databases">
        <title>Genomic Encyclopedia of Archaeal and Bacterial Type Strains, Phase II (KMG-II): from individual species to whole genera.</title>
        <authorList>
            <person name="Goeker M."/>
        </authorList>
    </citation>
    <scope>NUCLEOTIDE SEQUENCE [LARGE SCALE GENOMIC DNA]</scope>
    <source>
        <strain evidence="3 5">DSM 22686</strain>
    </source>
</reference>
<keyword evidence="6" id="KW-1185">Reference proteome</keyword>
<name>A0A2W7R6W5_9BACT</name>
<accession>A0A2W7R6W5</accession>
<comment type="caution">
    <text evidence="3">The sequence shown here is derived from an EMBL/GenBank/DDBJ whole genome shotgun (WGS) entry which is preliminary data.</text>
</comment>
<protein>
    <submittedName>
        <fullName evidence="4">MBL fold metallo-hydrolase</fullName>
    </submittedName>
    <submittedName>
        <fullName evidence="3">Pyrroloquinoline quinone biosynthesis protein B</fullName>
    </submittedName>
</protein>
<dbReference type="SUPFAM" id="SSF56281">
    <property type="entry name" value="Metallo-hydrolase/oxidoreductase"/>
    <property type="match status" value="1"/>
</dbReference>
<organism evidence="3 5">
    <name type="scientific">Algoriphagus ratkowskyi</name>
    <dbReference type="NCBI Taxonomy" id="57028"/>
    <lineage>
        <taxon>Bacteria</taxon>
        <taxon>Pseudomonadati</taxon>
        <taxon>Bacteroidota</taxon>
        <taxon>Cytophagia</taxon>
        <taxon>Cytophagales</taxon>
        <taxon>Cyclobacteriaceae</taxon>
        <taxon>Algoriphagus</taxon>
    </lineage>
</organism>
<gene>
    <name evidence="4" type="ORF">ESW18_13475</name>
    <name evidence="3" type="ORF">LV84_02243</name>
</gene>
<dbReference type="RefSeq" id="WP_086501571.1">
    <property type="nucleotide sequence ID" value="NZ_MSSV01000009.1"/>
</dbReference>
<feature type="domain" description="Metallo-beta-lactamase" evidence="2">
    <location>
        <begin position="89"/>
        <end position="291"/>
    </location>
</feature>
<sequence>MLYNFVVLALLALLFSACNDSAQKDDDIEKASNKGISTTSIIILGTIQDGGSPHIGCTKECCAMLFENPDEDRQVASLGVFDAETKKKYLFEATPDIGRQVKVLKNFGVETEGEMPDGIFLTHAHIGHYAGLMFLGKEARDAKKVPVFAMPRMIEFLSNNGPWSQLVSSENIELMPLDNEVPITLSQQLTVVPVQVPHRDEFSETVGYKIFGPTKTALFIPDIDKWEKWEKDILKEIKSVDYAFVDATFFSGKELNNRDMAEIPHPFILESMSEFDGLSKKDKSKVIFIHFNHTNPVINQGSVESKLAIEKGFRIARIGEVFEL</sequence>
<dbReference type="EMBL" id="QKZU01000008">
    <property type="protein sequence ID" value="PZX55881.1"/>
    <property type="molecule type" value="Genomic_DNA"/>
</dbReference>
<evidence type="ECO:0000313" key="5">
    <source>
        <dbReference type="Proteomes" id="UP000249115"/>
    </source>
</evidence>
<dbReference type="PANTHER" id="PTHR42663:SF6">
    <property type="entry name" value="HYDROLASE C777.06C-RELATED"/>
    <property type="match status" value="1"/>
</dbReference>
<dbReference type="Proteomes" id="UP000249115">
    <property type="component" value="Unassembled WGS sequence"/>
</dbReference>
<dbReference type="Proteomes" id="UP000321927">
    <property type="component" value="Unassembled WGS sequence"/>
</dbReference>